<keyword evidence="8" id="KW-0808">Transferase</keyword>
<evidence type="ECO:0000313" key="8">
    <source>
        <dbReference type="EMBL" id="MBW8635662.1"/>
    </source>
</evidence>
<dbReference type="Gene3D" id="3.90.1150.10">
    <property type="entry name" value="Aspartate Aminotransferase, domain 1"/>
    <property type="match status" value="1"/>
</dbReference>
<dbReference type="SUPFAM" id="SSF53383">
    <property type="entry name" value="PLP-dependent transferases"/>
    <property type="match status" value="1"/>
</dbReference>
<keyword evidence="5" id="KW-0804">Transcription</keyword>
<dbReference type="InterPro" id="IPR036388">
    <property type="entry name" value="WH-like_DNA-bd_sf"/>
</dbReference>
<dbReference type="InterPro" id="IPR051446">
    <property type="entry name" value="HTH_trans_reg/aminotransferase"/>
</dbReference>
<keyword evidence="9" id="KW-1185">Reference proteome</keyword>
<dbReference type="GO" id="GO:0008483">
    <property type="term" value="F:transaminase activity"/>
    <property type="evidence" value="ECO:0007669"/>
    <property type="project" value="UniProtKB-KW"/>
</dbReference>
<dbReference type="GO" id="GO:0003700">
    <property type="term" value="F:DNA-binding transcription factor activity"/>
    <property type="evidence" value="ECO:0007669"/>
    <property type="project" value="InterPro"/>
</dbReference>
<dbReference type="PROSITE" id="PS50949">
    <property type="entry name" value="HTH_GNTR"/>
    <property type="match status" value="1"/>
</dbReference>
<dbReference type="InterPro" id="IPR004839">
    <property type="entry name" value="Aminotransferase_I/II_large"/>
</dbReference>
<gene>
    <name evidence="8" type="ORF">K1W69_00565</name>
</gene>
<dbReference type="CDD" id="cd00609">
    <property type="entry name" value="AAT_like"/>
    <property type="match status" value="1"/>
</dbReference>
<accession>A0AAE3CZ80</accession>
<evidence type="ECO:0000313" key="9">
    <source>
        <dbReference type="Proteomes" id="UP001196509"/>
    </source>
</evidence>
<dbReference type="InterPro" id="IPR000524">
    <property type="entry name" value="Tscrpt_reg_HTH_GntR"/>
</dbReference>
<dbReference type="SUPFAM" id="SSF46785">
    <property type="entry name" value="Winged helix' DNA-binding domain"/>
    <property type="match status" value="1"/>
</dbReference>
<dbReference type="InterPro" id="IPR015421">
    <property type="entry name" value="PyrdxlP-dep_Trfase_major"/>
</dbReference>
<dbReference type="CDD" id="cd07377">
    <property type="entry name" value="WHTH_GntR"/>
    <property type="match status" value="1"/>
</dbReference>
<dbReference type="Gene3D" id="1.10.10.10">
    <property type="entry name" value="Winged helix-like DNA-binding domain superfamily/Winged helix DNA-binding domain"/>
    <property type="match status" value="1"/>
</dbReference>
<dbReference type="RefSeq" id="WP_220226391.1">
    <property type="nucleotide sequence ID" value="NZ_JAICBX010000001.1"/>
</dbReference>
<evidence type="ECO:0000256" key="2">
    <source>
        <dbReference type="ARBA" id="ARBA00022898"/>
    </source>
</evidence>
<protein>
    <submittedName>
        <fullName evidence="8">PLP-dependent aminotransferase family protein</fullName>
    </submittedName>
</protein>
<evidence type="ECO:0000256" key="5">
    <source>
        <dbReference type="ARBA" id="ARBA00023163"/>
    </source>
</evidence>
<comment type="caution">
    <text evidence="8">The sequence shown here is derived from an EMBL/GenBank/DDBJ whole genome shotgun (WGS) entry which is preliminary data.</text>
</comment>
<sequence>MAIWLPDLTGKRGPKYLQIVEALADDIKSGRLSYGAKLPPHRELAYQLDVSPNTTSRAYSEAVERALIRGEVGRGTFVRGPSTIRETGDDGGLTRKRTGPIDLSRNLPLPGLAGSKLAQACAVLGQSQTLSALADYQTESDSGRVADACIEWLRRHGVRSESDRIVISSGAQHGVFAALTALTRPGDLLLTEALTYAPVKAMAARLSLKIAPVAIDEDGVRPDELDRICSERSVKALYITPTLQTPTGRTMKAERRRALSSIARRHDILLIEDDVFGLLHRDRHEPVAMLAPERTIYITSASKCLAPGLRVGLVCAPTRMVNPIRNAVNLTCWMPPPLMTEIFAQWIQDGTSEQLTEMQIKTAHKRQQIAQHILGGYIPEVTHGLHFWLTLPDGWSADQFTLEASDGGVKVTNGTAFAVAAQSAPNAIRICLSHEADESRLKAGLEKLRAILDEGPGNAQLIL</sequence>
<dbReference type="InterPro" id="IPR015422">
    <property type="entry name" value="PyrdxlP-dep_Trfase_small"/>
</dbReference>
<dbReference type="SMART" id="SM00345">
    <property type="entry name" value="HTH_GNTR"/>
    <property type="match status" value="1"/>
</dbReference>
<dbReference type="GO" id="GO:0030170">
    <property type="term" value="F:pyridoxal phosphate binding"/>
    <property type="evidence" value="ECO:0007669"/>
    <property type="project" value="InterPro"/>
</dbReference>
<feature type="domain" description="HTH gntR-type" evidence="7">
    <location>
        <begin position="13"/>
        <end position="81"/>
    </location>
</feature>
<keyword evidence="3" id="KW-0805">Transcription regulation</keyword>
<name>A0AAE3CZ80_9HYPH</name>
<evidence type="ECO:0000256" key="4">
    <source>
        <dbReference type="ARBA" id="ARBA00023125"/>
    </source>
</evidence>
<dbReference type="GO" id="GO:0003677">
    <property type="term" value="F:DNA binding"/>
    <property type="evidence" value="ECO:0007669"/>
    <property type="project" value="UniProtKB-KW"/>
</dbReference>
<keyword evidence="8" id="KW-0032">Aminotransferase</keyword>
<keyword evidence="4" id="KW-0238">DNA-binding</keyword>
<evidence type="ECO:0000256" key="3">
    <source>
        <dbReference type="ARBA" id="ARBA00023015"/>
    </source>
</evidence>
<dbReference type="Proteomes" id="UP001196509">
    <property type="component" value="Unassembled WGS sequence"/>
</dbReference>
<dbReference type="PANTHER" id="PTHR46577:SF1">
    <property type="entry name" value="HTH-TYPE TRANSCRIPTIONAL REGULATORY PROTEIN GABR"/>
    <property type="match status" value="1"/>
</dbReference>
<reference evidence="8" key="1">
    <citation type="submission" date="2021-08" db="EMBL/GenBank/DDBJ databases">
        <title>Hoeflea bacterium WL0058 sp. nov., isolated from the sediment.</title>
        <authorList>
            <person name="Wang L."/>
            <person name="Zhang D."/>
        </authorList>
    </citation>
    <scope>NUCLEOTIDE SEQUENCE</scope>
    <source>
        <strain evidence="8">WL0058</strain>
    </source>
</reference>
<dbReference type="InterPro" id="IPR015424">
    <property type="entry name" value="PyrdxlP-dep_Trfase"/>
</dbReference>
<evidence type="ECO:0000259" key="7">
    <source>
        <dbReference type="PROSITE" id="PS50949"/>
    </source>
</evidence>
<dbReference type="AlphaFoldDB" id="A0AAE3CZ80"/>
<dbReference type="EMBL" id="JAICBX010000001">
    <property type="protein sequence ID" value="MBW8635662.1"/>
    <property type="molecule type" value="Genomic_DNA"/>
</dbReference>
<dbReference type="InterPro" id="IPR036390">
    <property type="entry name" value="WH_DNA-bd_sf"/>
</dbReference>
<proteinExistence type="inferred from homology"/>
<evidence type="ECO:0000256" key="6">
    <source>
        <dbReference type="SAM" id="MobiDB-lite"/>
    </source>
</evidence>
<dbReference type="Pfam" id="PF00155">
    <property type="entry name" value="Aminotran_1_2"/>
    <property type="match status" value="1"/>
</dbReference>
<keyword evidence="2" id="KW-0663">Pyridoxal phosphate</keyword>
<organism evidence="8 9">
    <name type="scientific">Flavimaribacter sediminis</name>
    <dbReference type="NCBI Taxonomy" id="2865987"/>
    <lineage>
        <taxon>Bacteria</taxon>
        <taxon>Pseudomonadati</taxon>
        <taxon>Pseudomonadota</taxon>
        <taxon>Alphaproteobacteria</taxon>
        <taxon>Hyphomicrobiales</taxon>
        <taxon>Rhizobiaceae</taxon>
        <taxon>Flavimaribacter</taxon>
    </lineage>
</organism>
<comment type="similarity">
    <text evidence="1">In the C-terminal section; belongs to the class-I pyridoxal-phosphate-dependent aminotransferase family.</text>
</comment>
<dbReference type="Gene3D" id="3.40.640.10">
    <property type="entry name" value="Type I PLP-dependent aspartate aminotransferase-like (Major domain)"/>
    <property type="match status" value="1"/>
</dbReference>
<dbReference type="Pfam" id="PF00392">
    <property type="entry name" value="GntR"/>
    <property type="match status" value="1"/>
</dbReference>
<evidence type="ECO:0000256" key="1">
    <source>
        <dbReference type="ARBA" id="ARBA00005384"/>
    </source>
</evidence>
<dbReference type="PANTHER" id="PTHR46577">
    <property type="entry name" value="HTH-TYPE TRANSCRIPTIONAL REGULATORY PROTEIN GABR"/>
    <property type="match status" value="1"/>
</dbReference>
<feature type="region of interest" description="Disordered" evidence="6">
    <location>
        <begin position="78"/>
        <end position="100"/>
    </location>
</feature>